<keyword evidence="1" id="KW-1003">Cell membrane</keyword>
<evidence type="ECO:0000256" key="12">
    <source>
        <dbReference type="SAM" id="Phobius"/>
    </source>
</evidence>
<evidence type="ECO:0000256" key="4">
    <source>
        <dbReference type="ARBA" id="ARBA00023098"/>
    </source>
</evidence>
<keyword evidence="3" id="KW-0210">Decarboxylase</keyword>
<dbReference type="EMBL" id="CP003050">
    <property type="protein sequence ID" value="AGB16184.1"/>
    <property type="molecule type" value="Genomic_DNA"/>
</dbReference>
<keyword evidence="6" id="KW-0865">Zymogen</keyword>
<keyword evidence="2" id="KW-0444">Lipid biosynthesis</keyword>
<evidence type="ECO:0000256" key="9">
    <source>
        <dbReference type="ARBA" id="ARBA00023264"/>
    </source>
</evidence>
<evidence type="ECO:0000256" key="8">
    <source>
        <dbReference type="ARBA" id="ARBA00023239"/>
    </source>
</evidence>
<protein>
    <submittedName>
        <fullName evidence="13">Phosphatidylserine decarboxylase</fullName>
    </submittedName>
</protein>
<dbReference type="PANTHER" id="PTHR35809">
    <property type="entry name" value="ARCHAETIDYLSERINE DECARBOXYLASE PROENZYME-RELATED"/>
    <property type="match status" value="1"/>
</dbReference>
<dbReference type="AlphaFoldDB" id="L0IBP1"/>
<evidence type="ECO:0000256" key="11">
    <source>
        <dbReference type="SAM" id="MobiDB-lite"/>
    </source>
</evidence>
<dbReference type="GO" id="GO:0008654">
    <property type="term" value="P:phospholipid biosynthetic process"/>
    <property type="evidence" value="ECO:0007669"/>
    <property type="project" value="UniProtKB-KW"/>
</dbReference>
<dbReference type="NCBIfam" id="NF003683">
    <property type="entry name" value="PRK05305.2-3"/>
    <property type="match status" value="1"/>
</dbReference>
<dbReference type="InterPro" id="IPR033175">
    <property type="entry name" value="PSD-A"/>
</dbReference>
<evidence type="ECO:0000256" key="6">
    <source>
        <dbReference type="ARBA" id="ARBA00023145"/>
    </source>
</evidence>
<dbReference type="Proteomes" id="UP000010846">
    <property type="component" value="Chromosome"/>
</dbReference>
<dbReference type="HOGENOM" id="CLU_072492_1_0_2"/>
<keyword evidence="12" id="KW-1133">Transmembrane helix</keyword>
<reference evidence="13" key="1">
    <citation type="submission" date="2011-09" db="EMBL/GenBank/DDBJ databases">
        <title>Complete sequence of Halovivax ruber XH-70.</title>
        <authorList>
            <consortium name="US DOE Joint Genome Institute"/>
            <person name="Lucas S."/>
            <person name="Han J."/>
            <person name="Lapidus A."/>
            <person name="Cheng J.-F."/>
            <person name="Goodwin L."/>
            <person name="Pitluck S."/>
            <person name="Peters L."/>
            <person name="Mikhailova N."/>
            <person name="Davenport K."/>
            <person name="Detter J.C."/>
            <person name="Han C."/>
            <person name="Tapia R."/>
            <person name="Land M."/>
            <person name="Hauser L."/>
            <person name="Kyrpides N."/>
            <person name="Ivanova N."/>
            <person name="Pagani I."/>
            <person name="Sproer C."/>
            <person name="Anderson I."/>
            <person name="Woyke T."/>
        </authorList>
    </citation>
    <scope>NUCLEOTIDE SEQUENCE</scope>
    <source>
        <strain evidence="13">XH-70</strain>
    </source>
</reference>
<dbReference type="NCBIfam" id="NF038088">
    <property type="entry name" value="anchor_synt_D"/>
    <property type="match status" value="1"/>
</dbReference>
<evidence type="ECO:0000256" key="2">
    <source>
        <dbReference type="ARBA" id="ARBA00022516"/>
    </source>
</evidence>
<dbReference type="InterPro" id="IPR003817">
    <property type="entry name" value="PS_Dcarbxylase"/>
</dbReference>
<dbReference type="KEGG" id="hru:Halru_1577"/>
<proteinExistence type="predicted"/>
<evidence type="ECO:0000256" key="3">
    <source>
        <dbReference type="ARBA" id="ARBA00022793"/>
    </source>
</evidence>
<dbReference type="PANTHER" id="PTHR35809:SF1">
    <property type="entry name" value="ARCHAETIDYLSERINE DECARBOXYLASE PROENZYME-RELATED"/>
    <property type="match status" value="1"/>
</dbReference>
<sequence length="212" mass="22849">MNVAPGAWRYAAGPLLAAPFGFFVHPLAGLGLLALGGFVLWFFRDPERSPPPSGVVAPAHGKVSVLREEGETVRLGIFMNVWDVHVIRSPVDGQVTDVEHTPGAHRPAFSKDSDRNERVHVRVTADVDDRAPPIQEVTLIAGAFARRITPYTEASDTVSRGERIGHIAFGSRVDVMFAPSVSLDEVQVSPGDKTTAGETIILDEAKPDSHDV</sequence>
<keyword evidence="10" id="KW-0670">Pyruvate</keyword>
<keyword evidence="12" id="KW-0812">Transmembrane</keyword>
<name>L0IBP1_HALRX</name>
<feature type="region of interest" description="Disordered" evidence="11">
    <location>
        <begin position="95"/>
        <end position="115"/>
    </location>
</feature>
<keyword evidence="9" id="KW-1208">Phospholipid metabolism</keyword>
<dbReference type="OrthoDB" id="50255at2157"/>
<dbReference type="Pfam" id="PF02666">
    <property type="entry name" value="PS_Dcarbxylase"/>
    <property type="match status" value="1"/>
</dbReference>
<dbReference type="eggNOG" id="arCOG04470">
    <property type="taxonomic scope" value="Archaea"/>
</dbReference>
<evidence type="ECO:0000313" key="13">
    <source>
        <dbReference type="EMBL" id="AGB16184.1"/>
    </source>
</evidence>
<keyword evidence="8" id="KW-0456">Lyase</keyword>
<feature type="transmembrane region" description="Helical" evidence="12">
    <location>
        <begin position="20"/>
        <end position="43"/>
    </location>
</feature>
<evidence type="ECO:0000256" key="1">
    <source>
        <dbReference type="ARBA" id="ARBA00022475"/>
    </source>
</evidence>
<dbReference type="GO" id="GO:0004609">
    <property type="term" value="F:phosphatidylserine decarboxylase activity"/>
    <property type="evidence" value="ECO:0007669"/>
    <property type="project" value="InterPro"/>
</dbReference>
<dbReference type="STRING" id="797302.Halru_1577"/>
<evidence type="ECO:0000313" key="14">
    <source>
        <dbReference type="Proteomes" id="UP000010846"/>
    </source>
</evidence>
<keyword evidence="5 12" id="KW-0472">Membrane</keyword>
<evidence type="ECO:0000256" key="5">
    <source>
        <dbReference type="ARBA" id="ARBA00023136"/>
    </source>
</evidence>
<evidence type="ECO:0000256" key="7">
    <source>
        <dbReference type="ARBA" id="ARBA00023209"/>
    </source>
</evidence>
<keyword evidence="4" id="KW-0443">Lipid metabolism</keyword>
<keyword evidence="14" id="KW-1185">Reference proteome</keyword>
<accession>L0IBP1</accession>
<organism evidence="13 14">
    <name type="scientific">Halovivax ruber (strain DSM 18193 / JCM 13892 / XH-70)</name>
    <dbReference type="NCBI Taxonomy" id="797302"/>
    <lineage>
        <taxon>Archaea</taxon>
        <taxon>Methanobacteriati</taxon>
        <taxon>Methanobacteriota</taxon>
        <taxon>Stenosarchaea group</taxon>
        <taxon>Halobacteria</taxon>
        <taxon>Halobacteriales</taxon>
        <taxon>Natrialbaceae</taxon>
        <taxon>Halovivax</taxon>
    </lineage>
</organism>
<evidence type="ECO:0000256" key="10">
    <source>
        <dbReference type="ARBA" id="ARBA00023317"/>
    </source>
</evidence>
<dbReference type="RefSeq" id="WP_015300825.1">
    <property type="nucleotide sequence ID" value="NC_019964.1"/>
</dbReference>
<gene>
    <name evidence="13" type="ordered locus">Halru_1577</name>
</gene>
<keyword evidence="7" id="KW-0594">Phospholipid biosynthesis</keyword>
<dbReference type="GeneID" id="14376364"/>